<dbReference type="EMBL" id="JAIHOM010000024">
    <property type="protein sequence ID" value="MCW6035981.1"/>
    <property type="molecule type" value="Genomic_DNA"/>
</dbReference>
<dbReference type="Gene3D" id="3.40.50.2300">
    <property type="match status" value="1"/>
</dbReference>
<proteinExistence type="predicted"/>
<accession>A0ABT3L397</accession>
<gene>
    <name evidence="4" type="ORF">K4A83_06805</name>
</gene>
<dbReference type="SUPFAM" id="SSF52172">
    <property type="entry name" value="CheY-like"/>
    <property type="match status" value="1"/>
</dbReference>
<protein>
    <submittedName>
        <fullName evidence="4">Response regulator</fullName>
    </submittedName>
</protein>
<evidence type="ECO:0000256" key="1">
    <source>
        <dbReference type="ARBA" id="ARBA00022553"/>
    </source>
</evidence>
<dbReference type="Proteomes" id="UP001526426">
    <property type="component" value="Unassembled WGS sequence"/>
</dbReference>
<keyword evidence="1 2" id="KW-0597">Phosphoprotein</keyword>
<reference evidence="4 5" key="1">
    <citation type="submission" date="2021-08" db="EMBL/GenBank/DDBJ databases">
        <title>Draft genome sequence of Spirulina subsalsa with high tolerance to salinity and hype-accumulation of phycocyanin.</title>
        <authorList>
            <person name="Pei H."/>
            <person name="Jiang L."/>
        </authorList>
    </citation>
    <scope>NUCLEOTIDE SEQUENCE [LARGE SCALE GENOMIC DNA]</scope>
    <source>
        <strain evidence="4 5">FACHB-351</strain>
    </source>
</reference>
<evidence type="ECO:0000313" key="5">
    <source>
        <dbReference type="Proteomes" id="UP001526426"/>
    </source>
</evidence>
<keyword evidence="5" id="KW-1185">Reference proteome</keyword>
<dbReference type="CDD" id="cd17552">
    <property type="entry name" value="REC_RR468-like"/>
    <property type="match status" value="1"/>
</dbReference>
<dbReference type="RefSeq" id="WP_407809925.1">
    <property type="nucleotide sequence ID" value="NZ_JAIHOM010000024.1"/>
</dbReference>
<dbReference type="InterPro" id="IPR050595">
    <property type="entry name" value="Bact_response_regulator"/>
</dbReference>
<dbReference type="InterPro" id="IPR001789">
    <property type="entry name" value="Sig_transdc_resp-reg_receiver"/>
</dbReference>
<name>A0ABT3L397_9CYAN</name>
<sequence length="131" mass="14592">MKRILVIDDEDDIREVVQLSLEVSGGWEVFTAASGKEGIEIAKQQRPDVILLDVMMPDLDGMETLHRLRSQGETVEIPVILLTAKVASYIQNDPNYYQLGVWAILPKLFDPLTFGAKILEILSQPSTTHSG</sequence>
<dbReference type="Pfam" id="PF00072">
    <property type="entry name" value="Response_reg"/>
    <property type="match status" value="1"/>
</dbReference>
<evidence type="ECO:0000313" key="4">
    <source>
        <dbReference type="EMBL" id="MCW6035981.1"/>
    </source>
</evidence>
<dbReference type="PANTHER" id="PTHR44591:SF22">
    <property type="entry name" value="CHEY SUBFAMILY"/>
    <property type="match status" value="1"/>
</dbReference>
<comment type="caution">
    <text evidence="4">The sequence shown here is derived from an EMBL/GenBank/DDBJ whole genome shotgun (WGS) entry which is preliminary data.</text>
</comment>
<dbReference type="PROSITE" id="PS50110">
    <property type="entry name" value="RESPONSE_REGULATORY"/>
    <property type="match status" value="1"/>
</dbReference>
<evidence type="ECO:0000259" key="3">
    <source>
        <dbReference type="PROSITE" id="PS50110"/>
    </source>
</evidence>
<feature type="modified residue" description="4-aspartylphosphate" evidence="2">
    <location>
        <position position="53"/>
    </location>
</feature>
<dbReference type="SMART" id="SM00448">
    <property type="entry name" value="REC"/>
    <property type="match status" value="1"/>
</dbReference>
<evidence type="ECO:0000256" key="2">
    <source>
        <dbReference type="PROSITE-ProRule" id="PRU00169"/>
    </source>
</evidence>
<feature type="domain" description="Response regulatory" evidence="3">
    <location>
        <begin position="3"/>
        <end position="122"/>
    </location>
</feature>
<dbReference type="InterPro" id="IPR011006">
    <property type="entry name" value="CheY-like_superfamily"/>
</dbReference>
<dbReference type="PANTHER" id="PTHR44591">
    <property type="entry name" value="STRESS RESPONSE REGULATOR PROTEIN 1"/>
    <property type="match status" value="1"/>
</dbReference>
<organism evidence="4 5">
    <name type="scientific">Spirulina subsalsa FACHB-351</name>
    <dbReference type="NCBI Taxonomy" id="234711"/>
    <lineage>
        <taxon>Bacteria</taxon>
        <taxon>Bacillati</taxon>
        <taxon>Cyanobacteriota</taxon>
        <taxon>Cyanophyceae</taxon>
        <taxon>Spirulinales</taxon>
        <taxon>Spirulinaceae</taxon>
        <taxon>Spirulina</taxon>
    </lineage>
</organism>